<protein>
    <recommendedName>
        <fullName evidence="4">DUF4595 domain-containing protein</fullName>
    </recommendedName>
</protein>
<dbReference type="Proteomes" id="UP000016023">
    <property type="component" value="Unassembled WGS sequence"/>
</dbReference>
<evidence type="ECO:0000313" key="2">
    <source>
        <dbReference type="EMBL" id="EHO68542.1"/>
    </source>
</evidence>
<gene>
    <name evidence="2" type="ORF">HMPREF9140_01582</name>
</gene>
<sequence>MKKNFLSASLTKAAFALATVLTLSLTFSACSDKNEPDNPTGLNNQAKIDGKVYNIKSAEIKKLKSQEFSLSLYLDNGEYMHIHMYPEMNGKAMSLNSTDGDWAIQYKTFFIASTEMNNKGDRGTIKYSINPETGQCSVEITDGYISAEKNTSGDNKEHSFILNYNGKPKKFMPEPRNLYVTLDEEEKPIIKAEYKDEGKGNYTFYLNLSNDGTEKVLLNLNKDLHMTESAIELNKREEKHSKGEYYWLINYYNPYGNCLINTYSDLNSDIPVFTTGTFTFKGSFKLGVDIKLKNGLVKGTDGKEHSLVFSYTGTMTKL</sequence>
<evidence type="ECO:0000313" key="3">
    <source>
        <dbReference type="Proteomes" id="UP000016023"/>
    </source>
</evidence>
<proteinExistence type="predicted"/>
<name>H1Q3U4_9BACT</name>
<evidence type="ECO:0008006" key="4">
    <source>
        <dbReference type="Google" id="ProtNLM"/>
    </source>
</evidence>
<comment type="caution">
    <text evidence="2">The sequence shown here is derived from an EMBL/GenBank/DDBJ whole genome shotgun (WGS) entry which is preliminary data.</text>
</comment>
<dbReference type="PATRIC" id="fig|883158.3.peg.1584"/>
<evidence type="ECO:0000256" key="1">
    <source>
        <dbReference type="SAM" id="SignalP"/>
    </source>
</evidence>
<reference evidence="2 3" key="1">
    <citation type="submission" date="2011-12" db="EMBL/GenBank/DDBJ databases">
        <title>The Genome Sequence of Prevotella micans F0438.</title>
        <authorList>
            <consortium name="The Broad Institute Genome Sequencing Platform"/>
            <person name="Earl A."/>
            <person name="Ward D."/>
            <person name="Feldgarden M."/>
            <person name="Gevers D."/>
            <person name="Izard J."/>
            <person name="Baranova O.V."/>
            <person name="Blanton J.M."/>
            <person name="Wade W.G."/>
            <person name="Dewhirst F.E."/>
            <person name="Young S.K."/>
            <person name="Zeng Q."/>
            <person name="Gargeya S."/>
            <person name="Fitzgerald M."/>
            <person name="Haas B."/>
            <person name="Abouelleil A."/>
            <person name="Alvarado L."/>
            <person name="Arachchi H.M."/>
            <person name="Berlin A."/>
            <person name="Chapman S.B."/>
            <person name="Gearin G."/>
            <person name="Goldberg J."/>
            <person name="Griggs A."/>
            <person name="Gujja S."/>
            <person name="Hansen M."/>
            <person name="Heiman D."/>
            <person name="Howarth C."/>
            <person name="Larimer J."/>
            <person name="Lui A."/>
            <person name="MacDonald P.J.P."/>
            <person name="McCowen C."/>
            <person name="Montmayeur A."/>
            <person name="Murphy C."/>
            <person name="Neiman D."/>
            <person name="Pearson M."/>
            <person name="Priest M."/>
            <person name="Roberts A."/>
            <person name="Saif S."/>
            <person name="Shea T."/>
            <person name="Sisk P."/>
            <person name="Stolte C."/>
            <person name="Sykes S."/>
            <person name="Wortman J."/>
            <person name="Nusbaum C."/>
            <person name="Birren B."/>
        </authorList>
    </citation>
    <scope>NUCLEOTIDE SEQUENCE [LARGE SCALE GENOMIC DNA]</scope>
    <source>
        <strain evidence="2 3">F0438</strain>
    </source>
</reference>
<dbReference type="STRING" id="883158.HMPREF9140_01582"/>
<dbReference type="HOGENOM" id="CLU_828624_0_0_10"/>
<feature type="chain" id="PRO_5003552640" description="DUF4595 domain-containing protein" evidence="1">
    <location>
        <begin position="19"/>
        <end position="318"/>
    </location>
</feature>
<accession>H1Q3U4</accession>
<dbReference type="EMBL" id="AGWK01000042">
    <property type="protein sequence ID" value="EHO68542.1"/>
    <property type="molecule type" value="Genomic_DNA"/>
</dbReference>
<organism evidence="2 3">
    <name type="scientific">Prevotella micans F0438</name>
    <dbReference type="NCBI Taxonomy" id="883158"/>
    <lineage>
        <taxon>Bacteria</taxon>
        <taxon>Pseudomonadati</taxon>
        <taxon>Bacteroidota</taxon>
        <taxon>Bacteroidia</taxon>
        <taxon>Bacteroidales</taxon>
        <taxon>Prevotellaceae</taxon>
        <taxon>Prevotella</taxon>
    </lineage>
</organism>
<keyword evidence="1" id="KW-0732">Signal</keyword>
<dbReference type="RefSeq" id="WP_006953076.1">
    <property type="nucleotide sequence ID" value="NZ_JH594522.1"/>
</dbReference>
<feature type="signal peptide" evidence="1">
    <location>
        <begin position="1"/>
        <end position="18"/>
    </location>
</feature>
<dbReference type="PROSITE" id="PS51257">
    <property type="entry name" value="PROKAR_LIPOPROTEIN"/>
    <property type="match status" value="1"/>
</dbReference>
<keyword evidence="3" id="KW-1185">Reference proteome</keyword>
<dbReference type="AlphaFoldDB" id="H1Q3U4"/>